<name>A0A160DTI7_9GAMM</name>
<accession>A0A160DTI7</accession>
<dbReference type="EMBL" id="CP015249">
    <property type="protein sequence ID" value="ANB17290.1"/>
    <property type="molecule type" value="Genomic_DNA"/>
</dbReference>
<dbReference type="PATRIC" id="fig|1300342.3.peg.1229"/>
<dbReference type="Proteomes" id="UP000076830">
    <property type="component" value="Chromosome"/>
</dbReference>
<proteinExistence type="predicted"/>
<dbReference type="Gene3D" id="3.40.50.1820">
    <property type="entry name" value="alpha/beta hydrolase"/>
    <property type="match status" value="1"/>
</dbReference>
<gene>
    <name evidence="1" type="ORF">I596_1260</name>
</gene>
<dbReference type="RefSeq" id="WP_067645398.1">
    <property type="nucleotide sequence ID" value="NZ_CP015249.1"/>
</dbReference>
<organism evidence="1 2">
    <name type="scientific">Dokdonella koreensis DS-123</name>
    <dbReference type="NCBI Taxonomy" id="1300342"/>
    <lineage>
        <taxon>Bacteria</taxon>
        <taxon>Pseudomonadati</taxon>
        <taxon>Pseudomonadota</taxon>
        <taxon>Gammaproteobacteria</taxon>
        <taxon>Lysobacterales</taxon>
        <taxon>Rhodanobacteraceae</taxon>
        <taxon>Dokdonella</taxon>
    </lineage>
</organism>
<dbReference type="OrthoDB" id="3483116at2"/>
<evidence type="ECO:0000313" key="2">
    <source>
        <dbReference type="Proteomes" id="UP000076830"/>
    </source>
</evidence>
<keyword evidence="2" id="KW-1185">Reference proteome</keyword>
<dbReference type="STRING" id="1300342.I596_1260"/>
<dbReference type="AlphaFoldDB" id="A0A160DTI7"/>
<sequence>MRILLIHGRSQGGKDKDLLKRTWVETLDAGLQAAGAALPQDVAFDFPYYGDKLDELTAAADLPTPDEVVAKGPGQNRKFELFMQQALDEIYTDSDLTEAEVEAQMDPDGPREKGPQNWRWVQAIARAIDKRFTGQASWTIEKFLRDVYLYVNIPRVTKEVNAIVEELLTDEPTVVVGHSLGTVVGYKVIADNLLRMHLCKYVTVGSPLGMRAISAKLGVPKNLAAQGWYNAYDRRDIVALNPLDDTHFPADPAIVNNDSVRNQTDNRHGIIGYLNDANVARIIAEAAKQCAE</sequence>
<reference evidence="1 2" key="1">
    <citation type="submission" date="2016-04" db="EMBL/GenBank/DDBJ databases">
        <title>Complete genome sequence of Dokdonella koreensis DS-123T.</title>
        <authorList>
            <person name="Kim J.F."/>
            <person name="Lee H."/>
            <person name="Kwak M.-J."/>
        </authorList>
    </citation>
    <scope>NUCLEOTIDE SEQUENCE [LARGE SCALE GENOMIC DNA]</scope>
    <source>
        <strain evidence="1 2">DS-123</strain>
    </source>
</reference>
<dbReference type="KEGG" id="dko:I596_1260"/>
<dbReference type="InterPro" id="IPR029058">
    <property type="entry name" value="AB_hydrolase_fold"/>
</dbReference>
<dbReference type="SUPFAM" id="SSF53474">
    <property type="entry name" value="alpha/beta-Hydrolases"/>
    <property type="match status" value="1"/>
</dbReference>
<evidence type="ECO:0000313" key="1">
    <source>
        <dbReference type="EMBL" id="ANB17290.1"/>
    </source>
</evidence>
<protein>
    <submittedName>
        <fullName evidence="1">Uncharacterized protein</fullName>
    </submittedName>
</protein>